<evidence type="ECO:0000313" key="1">
    <source>
        <dbReference type="EMBL" id="QDV35583.1"/>
    </source>
</evidence>
<accession>A0A518H434</accession>
<keyword evidence="2" id="KW-1185">Reference proteome</keyword>
<name>A0A518H434_9BACT</name>
<dbReference type="RefSeq" id="WP_145271273.1">
    <property type="nucleotide sequence ID" value="NZ_CP036426.1"/>
</dbReference>
<dbReference type="EMBL" id="CP036426">
    <property type="protein sequence ID" value="QDV35583.1"/>
    <property type="molecule type" value="Genomic_DNA"/>
</dbReference>
<proteinExistence type="predicted"/>
<sequence length="180" mass="20136">MPPEEVQVFEPRLINRGPDEIRGQVGSLAFIYSKYADPDGKRWFVQPGHVGHEQMTNSAGMLGAFFGPEAEEVYRRVVTIGDVFALDDRGQHAPTGEKRENWDWYAIRQLAKRENLFGRAGTLCGCRVVMLWGDPPGWEAMLVDVLGRLDIGPESEAVVVVGNWSQYRVGDFLVSNPEGE</sequence>
<reference evidence="1 2" key="1">
    <citation type="submission" date="2019-02" db="EMBL/GenBank/DDBJ databases">
        <title>Deep-cultivation of Planctomycetes and their phenomic and genomic characterization uncovers novel biology.</title>
        <authorList>
            <person name="Wiegand S."/>
            <person name="Jogler M."/>
            <person name="Boedeker C."/>
            <person name="Pinto D."/>
            <person name="Vollmers J."/>
            <person name="Rivas-Marin E."/>
            <person name="Kohn T."/>
            <person name="Peeters S.H."/>
            <person name="Heuer A."/>
            <person name="Rast P."/>
            <person name="Oberbeckmann S."/>
            <person name="Bunk B."/>
            <person name="Jeske O."/>
            <person name="Meyerdierks A."/>
            <person name="Storesund J.E."/>
            <person name="Kallscheuer N."/>
            <person name="Luecker S."/>
            <person name="Lage O.M."/>
            <person name="Pohl T."/>
            <person name="Merkel B.J."/>
            <person name="Hornburger P."/>
            <person name="Mueller R.-W."/>
            <person name="Bruemmer F."/>
            <person name="Labrenz M."/>
            <person name="Spormann A.M."/>
            <person name="Op den Camp H."/>
            <person name="Overmann J."/>
            <person name="Amann R."/>
            <person name="Jetten M.S.M."/>
            <person name="Mascher T."/>
            <person name="Medema M.H."/>
            <person name="Devos D.P."/>
            <person name="Kaster A.-K."/>
            <person name="Ovreas L."/>
            <person name="Rohde M."/>
            <person name="Galperin M.Y."/>
            <person name="Jogler C."/>
        </authorList>
    </citation>
    <scope>NUCLEOTIDE SEQUENCE [LARGE SCALE GENOMIC DNA]</scope>
    <source>
        <strain evidence="1 2">ElP</strain>
    </source>
</reference>
<gene>
    <name evidence="1" type="ORF">ElP_34870</name>
</gene>
<dbReference type="Proteomes" id="UP000317835">
    <property type="component" value="Chromosome"/>
</dbReference>
<evidence type="ECO:0000313" key="2">
    <source>
        <dbReference type="Proteomes" id="UP000317835"/>
    </source>
</evidence>
<organism evidence="1 2">
    <name type="scientific">Tautonia plasticadhaerens</name>
    <dbReference type="NCBI Taxonomy" id="2527974"/>
    <lineage>
        <taxon>Bacteria</taxon>
        <taxon>Pseudomonadati</taxon>
        <taxon>Planctomycetota</taxon>
        <taxon>Planctomycetia</taxon>
        <taxon>Isosphaerales</taxon>
        <taxon>Isosphaeraceae</taxon>
        <taxon>Tautonia</taxon>
    </lineage>
</organism>
<dbReference type="KEGG" id="tpla:ElP_34870"/>
<protein>
    <submittedName>
        <fullName evidence="1">Uncharacterized protein</fullName>
    </submittedName>
</protein>
<dbReference type="AlphaFoldDB" id="A0A518H434"/>